<organism evidence="2 3">
    <name type="scientific">Ligilactobacillus equi DSM 15833 = JCM 10991</name>
    <dbReference type="NCBI Taxonomy" id="1423740"/>
    <lineage>
        <taxon>Bacteria</taxon>
        <taxon>Bacillati</taxon>
        <taxon>Bacillota</taxon>
        <taxon>Bacilli</taxon>
        <taxon>Lactobacillales</taxon>
        <taxon>Lactobacillaceae</taxon>
        <taxon>Ligilactobacillus</taxon>
    </lineage>
</organism>
<dbReference type="Proteomes" id="UP000051048">
    <property type="component" value="Unassembled WGS sequence"/>
</dbReference>
<comment type="caution">
    <text evidence="2">The sequence shown here is derived from an EMBL/GenBank/DDBJ whole genome shotgun (WGS) entry which is preliminary data.</text>
</comment>
<feature type="transmembrane region" description="Helical" evidence="1">
    <location>
        <begin position="21"/>
        <end position="39"/>
    </location>
</feature>
<proteinExistence type="predicted"/>
<dbReference type="PATRIC" id="fig|1423740.3.peg.418"/>
<evidence type="ECO:0000313" key="2">
    <source>
        <dbReference type="EMBL" id="KRL83247.1"/>
    </source>
</evidence>
<keyword evidence="1" id="KW-1133">Transmembrane helix</keyword>
<evidence type="ECO:0000313" key="3">
    <source>
        <dbReference type="Proteomes" id="UP000051048"/>
    </source>
</evidence>
<dbReference type="AlphaFoldDB" id="A0A0R1TP75"/>
<dbReference type="RefSeq" id="WP_025021434.1">
    <property type="nucleotide sequence ID" value="NZ_AZFH01000012.1"/>
</dbReference>
<protein>
    <submittedName>
        <fullName evidence="2">Uncharacterized protein</fullName>
    </submittedName>
</protein>
<evidence type="ECO:0000256" key="1">
    <source>
        <dbReference type="SAM" id="Phobius"/>
    </source>
</evidence>
<keyword evidence="1" id="KW-0472">Membrane</keyword>
<name>A0A0R1TP75_9LACO</name>
<reference evidence="2 3" key="1">
    <citation type="journal article" date="2015" name="Genome Announc.">
        <title>Expanding the biotechnology potential of lactobacilli through comparative genomics of 213 strains and associated genera.</title>
        <authorList>
            <person name="Sun Z."/>
            <person name="Harris H.M."/>
            <person name="McCann A."/>
            <person name="Guo C."/>
            <person name="Argimon S."/>
            <person name="Zhang W."/>
            <person name="Yang X."/>
            <person name="Jeffery I.B."/>
            <person name="Cooney J.C."/>
            <person name="Kagawa T.F."/>
            <person name="Liu W."/>
            <person name="Song Y."/>
            <person name="Salvetti E."/>
            <person name="Wrobel A."/>
            <person name="Rasinkangas P."/>
            <person name="Parkhill J."/>
            <person name="Rea M.C."/>
            <person name="O'Sullivan O."/>
            <person name="Ritari J."/>
            <person name="Douillard F.P."/>
            <person name="Paul Ross R."/>
            <person name="Yang R."/>
            <person name="Briner A.E."/>
            <person name="Felis G.E."/>
            <person name="de Vos W.M."/>
            <person name="Barrangou R."/>
            <person name="Klaenhammer T.R."/>
            <person name="Caufield P.W."/>
            <person name="Cui Y."/>
            <person name="Zhang H."/>
            <person name="O'Toole P.W."/>
        </authorList>
    </citation>
    <scope>NUCLEOTIDE SEQUENCE [LARGE SCALE GENOMIC DNA]</scope>
    <source>
        <strain evidence="2 3">DSM 15833</strain>
    </source>
</reference>
<keyword evidence="1" id="KW-0812">Transmembrane</keyword>
<gene>
    <name evidence="2" type="ORF">FC36_GL000389</name>
</gene>
<dbReference type="EMBL" id="AZFH01000012">
    <property type="protein sequence ID" value="KRL83247.1"/>
    <property type="molecule type" value="Genomic_DNA"/>
</dbReference>
<sequence>MAMANSINFNNKERSNHRMDKFYLFVGVVGYLTVLVMAVNELLNVLNITLDLVTVLFKKTVRLIDIWRKLCKSLAEQKNNRH</sequence>
<accession>A0A0R1TP75</accession>